<gene>
    <name evidence="2" type="ordered locus">MAB_4808</name>
</gene>
<evidence type="ECO:0000256" key="1">
    <source>
        <dbReference type="SAM" id="MobiDB-lite"/>
    </source>
</evidence>
<dbReference type="EMBL" id="CU458896">
    <property type="protein sequence ID" value="CAM64876.1"/>
    <property type="molecule type" value="Genomic_DNA"/>
</dbReference>
<dbReference type="KEGG" id="mab:MAB_4808"/>
<organism evidence="2 3">
    <name type="scientific">Mycobacteroides abscessus (strain ATCC 19977 / DSM 44196 / CCUG 20993 / CIP 104536 / JCM 13569 / NCTC 13031 / TMC 1543 / L948)</name>
    <name type="common">Mycobacterium abscessus</name>
    <dbReference type="NCBI Taxonomy" id="561007"/>
    <lineage>
        <taxon>Bacteria</taxon>
        <taxon>Bacillati</taxon>
        <taxon>Actinomycetota</taxon>
        <taxon>Actinomycetes</taxon>
        <taxon>Mycobacteriales</taxon>
        <taxon>Mycobacteriaceae</taxon>
        <taxon>Mycobacteroides</taxon>
        <taxon>Mycobacteroides abscessus</taxon>
    </lineage>
</organism>
<keyword evidence="3" id="KW-1185">Reference proteome</keyword>
<reference evidence="2 3" key="1">
    <citation type="journal article" date="2009" name="PLoS ONE">
        <title>Non mycobacterial virulence genes in the genome of the emerging pathogen Mycobacterium abscessus.</title>
        <authorList>
            <person name="Ripoll F."/>
            <person name="Pasek S."/>
            <person name="Schenowitz C."/>
            <person name="Dossat C."/>
            <person name="Barbe V."/>
            <person name="Rottman M."/>
            <person name="Macheras E."/>
            <person name="Heym B."/>
            <person name="Herrmann J.L."/>
            <person name="Daffe M."/>
            <person name="Brosch R."/>
            <person name="Risler J.L."/>
            <person name="Gaillard J.L."/>
        </authorList>
    </citation>
    <scope>NUCLEOTIDE SEQUENCE [LARGE SCALE GENOMIC DNA]</scope>
    <source>
        <strain evidence="3">ATCC 19977 / DSM 44196 / CCUG 20993 / CIP 104536 / JCM 13569 / NCTC 13031 / TMC 1543 / L948</strain>
    </source>
</reference>
<feature type="compositionally biased region" description="Low complexity" evidence="1">
    <location>
        <begin position="83"/>
        <end position="93"/>
    </location>
</feature>
<feature type="region of interest" description="Disordered" evidence="1">
    <location>
        <begin position="70"/>
        <end position="96"/>
    </location>
</feature>
<dbReference type="Proteomes" id="UP000007137">
    <property type="component" value="Chromosome"/>
</dbReference>
<dbReference type="AlphaFoldDB" id="B1MM91"/>
<protein>
    <submittedName>
        <fullName evidence="2">Uncharacterized protein</fullName>
    </submittedName>
</protein>
<name>B1MM91_MYCA9</name>
<proteinExistence type="predicted"/>
<sequence>MTRPSIDPVSAGADGWSRPWKSGSVLANSGGEDTFQYVELHIDYLIELVNAPLLPLIRGPFVEKPAAFERPSSVVHLQEDRTTPTPTSTSSSTHAPSIRAWAAVSPEMMKPGVHAVPAWSKRLHHKTSGNALDAA</sequence>
<evidence type="ECO:0000313" key="2">
    <source>
        <dbReference type="EMBL" id="CAM64876.1"/>
    </source>
</evidence>
<accession>B1MM91</accession>
<evidence type="ECO:0000313" key="3">
    <source>
        <dbReference type="Proteomes" id="UP000007137"/>
    </source>
</evidence>